<keyword evidence="13" id="KW-0539">Nucleus</keyword>
<dbReference type="InterPro" id="IPR050331">
    <property type="entry name" value="Zinc_finger"/>
</dbReference>
<reference evidence="20" key="2">
    <citation type="submission" date="2020-06" db="EMBL/GenBank/DDBJ databases">
        <authorList>
            <person name="Sheffer M."/>
        </authorList>
    </citation>
    <scope>NUCLEOTIDE SEQUENCE</scope>
</reference>
<feature type="compositionally biased region" description="Low complexity" evidence="18">
    <location>
        <begin position="367"/>
        <end position="389"/>
    </location>
</feature>
<dbReference type="PROSITE" id="PS00028">
    <property type="entry name" value="ZINC_FINGER_C2H2_1"/>
    <property type="match status" value="5"/>
</dbReference>
<keyword evidence="12" id="KW-0804">Transcription</keyword>
<dbReference type="Gene3D" id="3.30.190.20">
    <property type="match status" value="1"/>
</dbReference>
<feature type="domain" description="C2H2-type" evidence="19">
    <location>
        <begin position="523"/>
        <end position="550"/>
    </location>
</feature>
<comment type="caution">
    <text evidence="20">The sequence shown here is derived from an EMBL/GenBank/DDBJ whole genome shotgun (WGS) entry which is preliminary data.</text>
</comment>
<keyword evidence="14" id="KW-0687">Ribonucleoprotein</keyword>
<evidence type="ECO:0000256" key="18">
    <source>
        <dbReference type="SAM" id="MobiDB-lite"/>
    </source>
</evidence>
<feature type="compositionally biased region" description="Pro residues" evidence="18">
    <location>
        <begin position="356"/>
        <end position="366"/>
    </location>
</feature>
<evidence type="ECO:0000313" key="20">
    <source>
        <dbReference type="EMBL" id="KAF8783124.1"/>
    </source>
</evidence>
<accession>A0A8T0EZM2</accession>
<feature type="region of interest" description="Disordered" evidence="18">
    <location>
        <begin position="539"/>
        <end position="653"/>
    </location>
</feature>
<dbReference type="GO" id="GO:0010468">
    <property type="term" value="P:regulation of gene expression"/>
    <property type="evidence" value="ECO:0007669"/>
    <property type="project" value="TreeGrafter"/>
</dbReference>
<dbReference type="Pfam" id="PF00096">
    <property type="entry name" value="zf-C2H2"/>
    <property type="match status" value="2"/>
</dbReference>
<feature type="domain" description="C2H2-type" evidence="19">
    <location>
        <begin position="467"/>
        <end position="494"/>
    </location>
</feature>
<dbReference type="GO" id="GO:1990904">
    <property type="term" value="C:ribonucleoprotein complex"/>
    <property type="evidence" value="ECO:0007669"/>
    <property type="project" value="UniProtKB-KW"/>
</dbReference>
<comment type="subcellular location">
    <subcellularLocation>
        <location evidence="2">Nucleus</location>
    </subcellularLocation>
</comment>
<comment type="similarity">
    <text evidence="3">Belongs to the krueppel C2H2-type zinc-finger protein family.</text>
</comment>
<keyword evidence="5" id="KW-0479">Metal-binding</keyword>
<dbReference type="FunFam" id="3.40.50.790:FF:000002">
    <property type="entry name" value="Ribosomal protein"/>
    <property type="match status" value="1"/>
</dbReference>
<dbReference type="Gene3D" id="3.40.50.790">
    <property type="match status" value="1"/>
</dbReference>
<name>A0A8T0EZM2_ARGBR</name>
<evidence type="ECO:0000256" key="16">
    <source>
        <dbReference type="ARBA" id="ARBA00035370"/>
    </source>
</evidence>
<evidence type="ECO:0000256" key="1">
    <source>
        <dbReference type="ARBA" id="ARBA00003767"/>
    </source>
</evidence>
<sequence>MSSKVSRDTLYECVNNLLENSQKKPRNFVETVELQIALKNYDPQKDKRFSGTVKLKNIPRPKFTVCVLGDQQHCDEAKANDVACMDAEALKKLNKNKKLVKKLAKKYDAFLASESLIKQIPRLLGPGLNKAGKFPSLLTHNESMMAKIDEVKATIKFQMKKVLCLAVAVGHVKMTPDELAQNLNLAINFLVSLLKKNWQNIRSLHVKTCPLATNVDNLKKMASTPEQVVCTPTFVFPTAFPVNGFQLWKDEPKDVLTLCNSTAAWTDYRGFDPRSHLANFHVAAAAASQSQPLQHTDDSSKSKGGNRGIKNHLSNQNDYPPQRNLLVASAPPAFPGIDSGLKIPNPNLDKQSQQPPQQPPQPPPPQQQQQQQQQQQPQQQQQNQQQNQPQHHHQTHEENPLVSEKDQRSWPCPSCKVPFKQASELQAHLSAHTKGEKTVPCDICGKYFASGDRVRIHVKAAHGEKSCSCEICGSGFSYRCKLLDHMRTHTGDKPFHCEVCGKSFSQKNHLTRHSMIHTGERPYPCDFCGRGFYRKDKLTRHRRIHTGERPSGQPRRRGGGQFNAKIPQNAVRHARGMAHHVGTSGQNSAAPNSASASSSNIKMESGMAEPIPSTSTSTNLSFAPPTLTPTISPSHYRASPYKPDWQTPPSGVH</sequence>
<dbReference type="GO" id="GO:0008270">
    <property type="term" value="F:zinc ion binding"/>
    <property type="evidence" value="ECO:0007669"/>
    <property type="project" value="UniProtKB-KW"/>
</dbReference>
<keyword evidence="7 17" id="KW-0863">Zinc-finger</keyword>
<evidence type="ECO:0000256" key="15">
    <source>
        <dbReference type="ARBA" id="ARBA00035241"/>
    </source>
</evidence>
<evidence type="ECO:0000256" key="7">
    <source>
        <dbReference type="ARBA" id="ARBA00022771"/>
    </source>
</evidence>
<dbReference type="PROSITE" id="PS01199">
    <property type="entry name" value="RIBOSOMAL_L1"/>
    <property type="match status" value="1"/>
</dbReference>
<evidence type="ECO:0000256" key="9">
    <source>
        <dbReference type="ARBA" id="ARBA00022980"/>
    </source>
</evidence>
<keyword evidence="8" id="KW-0862">Zinc</keyword>
<keyword evidence="9 20" id="KW-0689">Ribosomal protein</keyword>
<dbReference type="InterPro" id="IPR013087">
    <property type="entry name" value="Znf_C2H2_type"/>
</dbReference>
<dbReference type="FunFam" id="3.30.160.60:FF:000100">
    <property type="entry name" value="Zinc finger 45-like"/>
    <property type="match status" value="1"/>
</dbReference>
<dbReference type="SUPFAM" id="SSF57667">
    <property type="entry name" value="beta-beta-alpha zinc fingers"/>
    <property type="match status" value="3"/>
</dbReference>
<dbReference type="FunFam" id="3.30.190.20:FF:000006">
    <property type="entry name" value="Ribosomal protein"/>
    <property type="match status" value="1"/>
</dbReference>
<dbReference type="AlphaFoldDB" id="A0A8T0EZM2"/>
<evidence type="ECO:0000259" key="19">
    <source>
        <dbReference type="PROSITE" id="PS50157"/>
    </source>
</evidence>
<dbReference type="GO" id="GO:0003677">
    <property type="term" value="F:DNA binding"/>
    <property type="evidence" value="ECO:0007669"/>
    <property type="project" value="UniProtKB-KW"/>
</dbReference>
<reference evidence="20" key="1">
    <citation type="journal article" date="2020" name="bioRxiv">
        <title>Chromosome-level reference genome of the European wasp spider Argiope bruennichi: a resource for studies on range expansion and evolutionary adaptation.</title>
        <authorList>
            <person name="Sheffer M.M."/>
            <person name="Hoppe A."/>
            <person name="Krehenwinkel H."/>
            <person name="Uhl G."/>
            <person name="Kuss A.W."/>
            <person name="Jensen L."/>
            <person name="Jensen C."/>
            <person name="Gillespie R.G."/>
            <person name="Hoff K.J."/>
            <person name="Prost S."/>
        </authorList>
    </citation>
    <scope>NUCLEOTIDE SEQUENCE</scope>
</reference>
<dbReference type="InterPro" id="IPR023673">
    <property type="entry name" value="Ribosomal_uL1_CS"/>
</dbReference>
<dbReference type="PANTHER" id="PTHR16515">
    <property type="entry name" value="PR DOMAIN ZINC FINGER PROTEIN"/>
    <property type="match status" value="1"/>
</dbReference>
<dbReference type="SMART" id="SM00355">
    <property type="entry name" value="ZnF_C2H2"/>
    <property type="match status" value="5"/>
</dbReference>
<keyword evidence="6" id="KW-0677">Repeat</keyword>
<evidence type="ECO:0000313" key="21">
    <source>
        <dbReference type="Proteomes" id="UP000807504"/>
    </source>
</evidence>
<evidence type="ECO:0000256" key="5">
    <source>
        <dbReference type="ARBA" id="ARBA00022723"/>
    </source>
</evidence>
<evidence type="ECO:0000256" key="12">
    <source>
        <dbReference type="ARBA" id="ARBA00023163"/>
    </source>
</evidence>
<feature type="region of interest" description="Disordered" evidence="18">
    <location>
        <begin position="286"/>
        <end position="409"/>
    </location>
</feature>
<dbReference type="PROSITE" id="PS50157">
    <property type="entry name" value="ZINC_FINGER_C2H2_2"/>
    <property type="match status" value="5"/>
</dbReference>
<evidence type="ECO:0000256" key="3">
    <source>
        <dbReference type="ARBA" id="ARBA00006991"/>
    </source>
</evidence>
<comment type="similarity">
    <text evidence="4">Belongs to the universal ribosomal protein uL1 family.</text>
</comment>
<feature type="domain" description="C2H2-type" evidence="19">
    <location>
        <begin position="410"/>
        <end position="437"/>
    </location>
</feature>
<evidence type="ECO:0000256" key="6">
    <source>
        <dbReference type="ARBA" id="ARBA00022737"/>
    </source>
</evidence>
<evidence type="ECO:0000256" key="8">
    <source>
        <dbReference type="ARBA" id="ARBA00022833"/>
    </source>
</evidence>
<organism evidence="20 21">
    <name type="scientific">Argiope bruennichi</name>
    <name type="common">Wasp spider</name>
    <name type="synonym">Aranea bruennichi</name>
    <dbReference type="NCBI Taxonomy" id="94029"/>
    <lineage>
        <taxon>Eukaryota</taxon>
        <taxon>Metazoa</taxon>
        <taxon>Ecdysozoa</taxon>
        <taxon>Arthropoda</taxon>
        <taxon>Chelicerata</taxon>
        <taxon>Arachnida</taxon>
        <taxon>Araneae</taxon>
        <taxon>Araneomorphae</taxon>
        <taxon>Entelegynae</taxon>
        <taxon>Araneoidea</taxon>
        <taxon>Araneidae</taxon>
        <taxon>Argiope</taxon>
    </lineage>
</organism>
<keyword evidence="10" id="KW-0805">Transcription regulation</keyword>
<dbReference type="InterPro" id="IPR028364">
    <property type="entry name" value="Ribosomal_uL1/biogenesis"/>
</dbReference>
<feature type="compositionally biased region" description="Basic and acidic residues" evidence="18">
    <location>
        <begin position="395"/>
        <end position="408"/>
    </location>
</feature>
<keyword evidence="21" id="KW-1185">Reference proteome</keyword>
<dbReference type="GO" id="GO:0005634">
    <property type="term" value="C:nucleus"/>
    <property type="evidence" value="ECO:0007669"/>
    <property type="project" value="UniProtKB-SubCell"/>
</dbReference>
<protein>
    <recommendedName>
        <fullName evidence="15">Large ribosomal subunit protein uL1</fullName>
    </recommendedName>
    <alternativeName>
        <fullName evidence="16">60S ribosomal protein L10a</fullName>
    </alternativeName>
</protein>
<evidence type="ECO:0000256" key="2">
    <source>
        <dbReference type="ARBA" id="ARBA00004123"/>
    </source>
</evidence>
<evidence type="ECO:0000256" key="4">
    <source>
        <dbReference type="ARBA" id="ARBA00010531"/>
    </source>
</evidence>
<comment type="function">
    <text evidence="1">May be involved in transcriptional regulation.</text>
</comment>
<dbReference type="FunFam" id="3.30.160.60:FF:001134">
    <property type="entry name" value="Zinc finger protein 70"/>
    <property type="match status" value="1"/>
</dbReference>
<dbReference type="SUPFAM" id="SSF56808">
    <property type="entry name" value="Ribosomal protein L1"/>
    <property type="match status" value="1"/>
</dbReference>
<evidence type="ECO:0000256" key="17">
    <source>
        <dbReference type="PROSITE-ProRule" id="PRU00042"/>
    </source>
</evidence>
<dbReference type="Gene3D" id="3.30.160.60">
    <property type="entry name" value="Classic Zinc Finger"/>
    <property type="match status" value="4"/>
</dbReference>
<evidence type="ECO:0000256" key="14">
    <source>
        <dbReference type="ARBA" id="ARBA00023274"/>
    </source>
</evidence>
<dbReference type="Pfam" id="PF00687">
    <property type="entry name" value="Ribosomal_L1"/>
    <property type="match status" value="1"/>
</dbReference>
<proteinExistence type="inferred from homology"/>
<feature type="domain" description="C2H2-type" evidence="19">
    <location>
        <begin position="495"/>
        <end position="522"/>
    </location>
</feature>
<dbReference type="GO" id="GO:0005840">
    <property type="term" value="C:ribosome"/>
    <property type="evidence" value="ECO:0007669"/>
    <property type="project" value="UniProtKB-KW"/>
</dbReference>
<evidence type="ECO:0000256" key="13">
    <source>
        <dbReference type="ARBA" id="ARBA00023242"/>
    </source>
</evidence>
<gene>
    <name evidence="20" type="ORF">HNY73_013331</name>
</gene>
<dbReference type="InterPro" id="IPR036236">
    <property type="entry name" value="Znf_C2H2_sf"/>
</dbReference>
<dbReference type="CDD" id="cd00403">
    <property type="entry name" value="Ribosomal_L1"/>
    <property type="match status" value="1"/>
</dbReference>
<dbReference type="EMBL" id="JABXBU010001863">
    <property type="protein sequence ID" value="KAF8783124.1"/>
    <property type="molecule type" value="Genomic_DNA"/>
</dbReference>
<keyword evidence="11" id="KW-0238">DNA-binding</keyword>
<dbReference type="PANTHER" id="PTHR16515:SF55">
    <property type="entry name" value="C2H2-TYPE DOMAIN-CONTAINING PROTEIN"/>
    <property type="match status" value="1"/>
</dbReference>
<dbReference type="InterPro" id="IPR023674">
    <property type="entry name" value="Ribosomal_uL1-like"/>
</dbReference>
<feature type="compositionally biased region" description="Polar residues" evidence="18">
    <location>
        <begin position="612"/>
        <end position="621"/>
    </location>
</feature>
<evidence type="ECO:0000256" key="11">
    <source>
        <dbReference type="ARBA" id="ARBA00023125"/>
    </source>
</evidence>
<dbReference type="FunFam" id="3.30.190.20:FF:000009">
    <property type="entry name" value="Ribosomal protein L10a"/>
    <property type="match status" value="1"/>
</dbReference>
<dbReference type="Proteomes" id="UP000807504">
    <property type="component" value="Unassembled WGS sequence"/>
</dbReference>
<dbReference type="FunFam" id="3.30.160.60:FF:000016">
    <property type="entry name" value="zinc finger protein 37 homolog"/>
    <property type="match status" value="1"/>
</dbReference>
<feature type="domain" description="C2H2-type" evidence="19">
    <location>
        <begin position="439"/>
        <end position="466"/>
    </location>
</feature>
<dbReference type="InterPro" id="IPR016095">
    <property type="entry name" value="Ribosomal_uL1_3-a/b-sand"/>
</dbReference>
<evidence type="ECO:0000256" key="10">
    <source>
        <dbReference type="ARBA" id="ARBA00023015"/>
    </source>
</evidence>
<feature type="compositionally biased region" description="Low complexity" evidence="18">
    <location>
        <begin position="587"/>
        <end position="600"/>
    </location>
</feature>